<evidence type="ECO:0000313" key="1">
    <source>
        <dbReference type="EMBL" id="NDU95393.1"/>
    </source>
</evidence>
<comment type="caution">
    <text evidence="1">The sequence shown here is derived from an EMBL/GenBank/DDBJ whole genome shotgun (WGS) entry which is preliminary data.</text>
</comment>
<proteinExistence type="predicted"/>
<sequence length="188" mass="22260">MADWLNKRRWAKQVLIGLLSCLIILSLLALPRNQDWMQGTVQRFYQQRQNLGAKLDRQSRERAGYGKAYQYVTLIKQHCKPTDYFLIPPQRYLIRKAYRIGASDGYAWLYPSVLYYHLGQSVQLLDMTMPDTALRRATFTFWVKKGTLELLRLTSANHRDVLATFRQYNPSFFAYTPEQARKYYRSTK</sequence>
<dbReference type="RefSeq" id="WP_163947321.1">
    <property type="nucleotide sequence ID" value="NZ_JAAFZH010000004.1"/>
</dbReference>
<accession>A0A6L9L9C9</accession>
<organism evidence="1 2">
    <name type="scientific">Spirosoma terrae</name>
    <dbReference type="NCBI Taxonomy" id="1968276"/>
    <lineage>
        <taxon>Bacteria</taxon>
        <taxon>Pseudomonadati</taxon>
        <taxon>Bacteroidota</taxon>
        <taxon>Cytophagia</taxon>
        <taxon>Cytophagales</taxon>
        <taxon>Cytophagaceae</taxon>
        <taxon>Spirosoma</taxon>
    </lineage>
</organism>
<dbReference type="EMBL" id="JAAFZH010000004">
    <property type="protein sequence ID" value="NDU95393.1"/>
    <property type="molecule type" value="Genomic_DNA"/>
</dbReference>
<gene>
    <name evidence="1" type="ORF">GK108_10960</name>
</gene>
<dbReference type="Proteomes" id="UP000474175">
    <property type="component" value="Unassembled WGS sequence"/>
</dbReference>
<name>A0A6L9L9C9_9BACT</name>
<keyword evidence="2" id="KW-1185">Reference proteome</keyword>
<dbReference type="AlphaFoldDB" id="A0A6L9L9C9"/>
<evidence type="ECO:0000313" key="2">
    <source>
        <dbReference type="Proteomes" id="UP000474175"/>
    </source>
</evidence>
<reference evidence="1 2" key="1">
    <citation type="submission" date="2020-02" db="EMBL/GenBank/DDBJ databases">
        <title>Draft genome sequence of two Spirosoma agri KCTC 52727 and Spirosoma terrae KCTC 52035.</title>
        <authorList>
            <person name="Rojas J."/>
            <person name="Ambika Manirajan B."/>
            <person name="Suarez C."/>
            <person name="Ratering S."/>
            <person name="Schnell S."/>
        </authorList>
    </citation>
    <scope>NUCLEOTIDE SEQUENCE [LARGE SCALE GENOMIC DNA]</scope>
    <source>
        <strain evidence="1 2">KCTC 52035</strain>
    </source>
</reference>
<protein>
    <submittedName>
        <fullName evidence="1">Uncharacterized protein</fullName>
    </submittedName>
</protein>